<evidence type="ECO:0000256" key="3">
    <source>
        <dbReference type="ARBA" id="ARBA00022946"/>
    </source>
</evidence>
<dbReference type="InterPro" id="IPR035977">
    <property type="entry name" value="Ribosomal_bL36_sp"/>
</dbReference>
<evidence type="ECO:0000256" key="1">
    <source>
        <dbReference type="ARBA" id="ARBA00004173"/>
    </source>
</evidence>
<dbReference type="GO" id="GO:0005762">
    <property type="term" value="C:mitochondrial large ribosomal subunit"/>
    <property type="evidence" value="ECO:0007669"/>
    <property type="project" value="TreeGrafter"/>
</dbReference>
<dbReference type="Pfam" id="PF00444">
    <property type="entry name" value="Ribosomal_L36"/>
    <property type="match status" value="1"/>
</dbReference>
<keyword evidence="10" id="KW-1185">Reference proteome</keyword>
<keyword evidence="5" id="KW-0496">Mitochondrion</keyword>
<proteinExistence type="inferred from homology"/>
<keyword evidence="4 9" id="KW-0689">Ribosomal protein</keyword>
<evidence type="ECO:0000256" key="6">
    <source>
        <dbReference type="ARBA" id="ARBA00023274"/>
    </source>
</evidence>
<evidence type="ECO:0000313" key="9">
    <source>
        <dbReference type="EMBL" id="GFY69706.1"/>
    </source>
</evidence>
<name>A0A8X6YET2_9ARAC</name>
<evidence type="ECO:0000256" key="4">
    <source>
        <dbReference type="ARBA" id="ARBA00022980"/>
    </source>
</evidence>
<dbReference type="SUPFAM" id="SSF57840">
    <property type="entry name" value="Ribosomal protein L36"/>
    <property type="match status" value="1"/>
</dbReference>
<dbReference type="OrthoDB" id="10265903at2759"/>
<reference evidence="9" key="1">
    <citation type="submission" date="2020-08" db="EMBL/GenBank/DDBJ databases">
        <title>Multicomponent nature underlies the extraordinary mechanical properties of spider dragline silk.</title>
        <authorList>
            <person name="Kono N."/>
            <person name="Nakamura H."/>
            <person name="Mori M."/>
            <person name="Yoshida Y."/>
            <person name="Ohtoshi R."/>
            <person name="Malay A.D."/>
            <person name="Moran D.A.P."/>
            <person name="Tomita M."/>
            <person name="Numata K."/>
            <person name="Arakawa K."/>
        </authorList>
    </citation>
    <scope>NUCLEOTIDE SEQUENCE</scope>
</reference>
<keyword evidence="3" id="KW-0809">Transit peptide</keyword>
<dbReference type="InterPro" id="IPR052143">
    <property type="entry name" value="Mitoribosomal_bL36m"/>
</dbReference>
<evidence type="ECO:0000256" key="5">
    <source>
        <dbReference type="ARBA" id="ARBA00023128"/>
    </source>
</evidence>
<evidence type="ECO:0000256" key="8">
    <source>
        <dbReference type="ARBA" id="ARBA00035411"/>
    </source>
</evidence>
<accession>A0A8X6YET2</accession>
<sequence length="216" mass="25425">MMLRSVTSCTMRIAHIYEFYALNTPSRLHDVSSVKRTEAGKPGSPTPFYMNHFVNCDCNDNKNINKSRVLKSGLGTFEKSVPSSGLRRNCVLWFDSCYHSISKEIKMQQFKLLRNVFSLTLQSRRGFSVAQNFLSSPYFKQWNQVCFPSPLPYLIQFRGFKDKDVLTKRCKDCYFQRIDGRWFVFCNTHPRHKQRQRIDEKSKWIITHSTHGVKKF</sequence>
<dbReference type="PANTHER" id="PTHR46909:SF1">
    <property type="entry name" value="LARGE RIBOSOMAL SUBUNIT PROTEIN BL36M"/>
    <property type="match status" value="1"/>
</dbReference>
<dbReference type="InterPro" id="IPR000473">
    <property type="entry name" value="Ribosomal_bL36"/>
</dbReference>
<protein>
    <recommendedName>
        <fullName evidence="7">Large ribosomal subunit protein bL36m</fullName>
    </recommendedName>
    <alternativeName>
        <fullName evidence="8">39S ribosomal protein L36, mitochondrial</fullName>
    </alternativeName>
</protein>
<dbReference type="GO" id="GO:0006412">
    <property type="term" value="P:translation"/>
    <property type="evidence" value="ECO:0007669"/>
    <property type="project" value="InterPro"/>
</dbReference>
<evidence type="ECO:0000313" key="10">
    <source>
        <dbReference type="Proteomes" id="UP000886998"/>
    </source>
</evidence>
<keyword evidence="6" id="KW-0687">Ribonucleoprotein</keyword>
<organism evidence="9 10">
    <name type="scientific">Trichonephila inaurata madagascariensis</name>
    <dbReference type="NCBI Taxonomy" id="2747483"/>
    <lineage>
        <taxon>Eukaryota</taxon>
        <taxon>Metazoa</taxon>
        <taxon>Ecdysozoa</taxon>
        <taxon>Arthropoda</taxon>
        <taxon>Chelicerata</taxon>
        <taxon>Arachnida</taxon>
        <taxon>Araneae</taxon>
        <taxon>Araneomorphae</taxon>
        <taxon>Entelegynae</taxon>
        <taxon>Araneoidea</taxon>
        <taxon>Nephilidae</taxon>
        <taxon>Trichonephila</taxon>
        <taxon>Trichonephila inaurata</taxon>
    </lineage>
</organism>
<dbReference type="GO" id="GO:0003735">
    <property type="term" value="F:structural constituent of ribosome"/>
    <property type="evidence" value="ECO:0007669"/>
    <property type="project" value="InterPro"/>
</dbReference>
<comment type="subcellular location">
    <subcellularLocation>
        <location evidence="1">Mitochondrion</location>
    </subcellularLocation>
</comment>
<gene>
    <name evidence="9" type="primary">NCL1_36071</name>
    <name evidence="9" type="ORF">TNIN_461321</name>
</gene>
<evidence type="ECO:0000256" key="2">
    <source>
        <dbReference type="ARBA" id="ARBA00007645"/>
    </source>
</evidence>
<dbReference type="PANTHER" id="PTHR46909">
    <property type="entry name" value="39S RIBOSOMAL PROTEIN L36, MITOCHONDRIAL"/>
    <property type="match status" value="1"/>
</dbReference>
<dbReference type="Proteomes" id="UP000886998">
    <property type="component" value="Unassembled WGS sequence"/>
</dbReference>
<comment type="caution">
    <text evidence="9">The sequence shown here is derived from an EMBL/GenBank/DDBJ whole genome shotgun (WGS) entry which is preliminary data.</text>
</comment>
<dbReference type="EMBL" id="BMAV01017750">
    <property type="protein sequence ID" value="GFY69706.1"/>
    <property type="molecule type" value="Genomic_DNA"/>
</dbReference>
<comment type="similarity">
    <text evidence="2">Belongs to the bacterial ribosomal protein bL36 family.</text>
</comment>
<dbReference type="AlphaFoldDB" id="A0A8X6YET2"/>
<evidence type="ECO:0000256" key="7">
    <source>
        <dbReference type="ARBA" id="ARBA00035239"/>
    </source>
</evidence>